<protein>
    <recommendedName>
        <fullName evidence="3">F-box domain-containing protein</fullName>
    </recommendedName>
</protein>
<dbReference type="OrthoDB" id="3156934at2759"/>
<reference evidence="2" key="1">
    <citation type="journal article" date="2014" name="Proc. Natl. Acad. Sci. U.S.A.">
        <title>Extensive sampling of basidiomycete genomes demonstrates inadequacy of the white-rot/brown-rot paradigm for wood decay fungi.</title>
        <authorList>
            <person name="Riley R."/>
            <person name="Salamov A.A."/>
            <person name="Brown D.W."/>
            <person name="Nagy L.G."/>
            <person name="Floudas D."/>
            <person name="Held B.W."/>
            <person name="Levasseur A."/>
            <person name="Lombard V."/>
            <person name="Morin E."/>
            <person name="Otillar R."/>
            <person name="Lindquist E.A."/>
            <person name="Sun H."/>
            <person name="LaButti K.M."/>
            <person name="Schmutz J."/>
            <person name="Jabbour D."/>
            <person name="Luo H."/>
            <person name="Baker S.E."/>
            <person name="Pisabarro A.G."/>
            <person name="Walton J.D."/>
            <person name="Blanchette R.A."/>
            <person name="Henrissat B."/>
            <person name="Martin F."/>
            <person name="Cullen D."/>
            <person name="Hibbett D.S."/>
            <person name="Grigoriev I.V."/>
        </authorList>
    </citation>
    <scope>NUCLEOTIDE SEQUENCE [LARGE SCALE GENOMIC DNA]</scope>
    <source>
        <strain evidence="2">FD-172 SS1</strain>
    </source>
</reference>
<name>A0A067M7H9_BOTB1</name>
<dbReference type="HOGENOM" id="CLU_024199_1_1_1"/>
<evidence type="ECO:0008006" key="3">
    <source>
        <dbReference type="Google" id="ProtNLM"/>
    </source>
</evidence>
<dbReference type="STRING" id="930990.A0A067M7H9"/>
<sequence length="558" mass="62393">MESIDFPRIMQSIVEDIQSRPLAVASGASASATLHREGSLDEARAALDDSISAIERAVADAVKAIRDYKESSLVSLRRHRNSLTPIHRLPCEILSSIFLFVADDYSGVDYPACNYPLTLLRVSYLWRQIALQSPRFWARPHKFLPRALFETFLRRSKNALLDIFFKPQNKRQPMLGIQEYMELVSPHISRWRSCSLQAASKTKVLSRLSASAPSLEVLSLNYGETGNFSRDTDQSKTPLNPFGGYAPRLRELSLGGIFIPFTSPLYSNLSTLRLARIRYSNPDAPEQFMQILGCTPLLETLWLDDLEFSSSSNAPESQLRSELSLISLPRLQSLRMVTVQIDQRWVLRHILSRILAPPSCRLDMSAMLDEDDDLSSIIPEQSNSQHLQNLSNVGSLEISCLSNVIALEGHALEANEDSFSISTHAYNGHVNASSILSSIGKAFPTPCLDTLTLFWSNYEYPEEDPAIAASFADLLMRHPSIKKLVLQSCSELFVQALSEPTSGYPCRRLDTLIINDSPDLTDSTLESIVKDSRDNRQSASSLRIQHSRCPNVTLPSNF</sequence>
<dbReference type="AlphaFoldDB" id="A0A067M7H9"/>
<dbReference type="EMBL" id="KL198100">
    <property type="protein sequence ID" value="KDQ07802.1"/>
    <property type="molecule type" value="Genomic_DNA"/>
</dbReference>
<dbReference type="InParanoid" id="A0A067M7H9"/>
<dbReference type="Proteomes" id="UP000027195">
    <property type="component" value="Unassembled WGS sequence"/>
</dbReference>
<gene>
    <name evidence="1" type="ORF">BOTBODRAFT_38483</name>
</gene>
<organism evidence="1 2">
    <name type="scientific">Botryobasidium botryosum (strain FD-172 SS1)</name>
    <dbReference type="NCBI Taxonomy" id="930990"/>
    <lineage>
        <taxon>Eukaryota</taxon>
        <taxon>Fungi</taxon>
        <taxon>Dikarya</taxon>
        <taxon>Basidiomycota</taxon>
        <taxon>Agaricomycotina</taxon>
        <taxon>Agaricomycetes</taxon>
        <taxon>Cantharellales</taxon>
        <taxon>Botryobasidiaceae</taxon>
        <taxon>Botryobasidium</taxon>
    </lineage>
</organism>
<proteinExistence type="predicted"/>
<keyword evidence="2" id="KW-1185">Reference proteome</keyword>
<accession>A0A067M7H9</accession>
<evidence type="ECO:0000313" key="1">
    <source>
        <dbReference type="EMBL" id="KDQ07802.1"/>
    </source>
</evidence>
<evidence type="ECO:0000313" key="2">
    <source>
        <dbReference type="Proteomes" id="UP000027195"/>
    </source>
</evidence>
<dbReference type="SUPFAM" id="SSF52047">
    <property type="entry name" value="RNI-like"/>
    <property type="match status" value="1"/>
</dbReference>